<dbReference type="Gene3D" id="2.60.120.330">
    <property type="entry name" value="B-lactam Antibiotic, Isopenicillin N Synthase, Chain"/>
    <property type="match status" value="1"/>
</dbReference>
<dbReference type="GO" id="GO:0003729">
    <property type="term" value="F:mRNA binding"/>
    <property type="evidence" value="ECO:0007669"/>
    <property type="project" value="UniProtKB-ARBA"/>
</dbReference>
<reference evidence="7" key="1">
    <citation type="submission" date="2023-05" db="EMBL/GenBank/DDBJ databases">
        <title>Nepenthes gracilis genome sequencing.</title>
        <authorList>
            <person name="Fukushima K."/>
        </authorList>
    </citation>
    <scope>NUCLEOTIDE SEQUENCE</scope>
    <source>
        <strain evidence="7">SING2019-196</strain>
    </source>
</reference>
<feature type="domain" description="Fe2OG dioxygenase" evidence="6">
    <location>
        <begin position="145"/>
        <end position="245"/>
    </location>
</feature>
<comment type="similarity">
    <text evidence="1">Belongs to the PPR family. P subfamily.</text>
</comment>
<dbReference type="PANTHER" id="PTHR45717">
    <property type="entry name" value="OS12G0527900 PROTEIN"/>
    <property type="match status" value="1"/>
</dbReference>
<feature type="repeat" description="PPR" evidence="5">
    <location>
        <begin position="460"/>
        <end position="494"/>
    </location>
</feature>
<proteinExistence type="inferred from homology"/>
<dbReference type="EMBL" id="BSYO01000016">
    <property type="protein sequence ID" value="GMH16398.1"/>
    <property type="molecule type" value="Genomic_DNA"/>
</dbReference>
<evidence type="ECO:0000256" key="5">
    <source>
        <dbReference type="PROSITE-ProRule" id="PRU00708"/>
    </source>
</evidence>
<dbReference type="Proteomes" id="UP001279734">
    <property type="component" value="Unassembled WGS sequence"/>
</dbReference>
<dbReference type="GO" id="GO:0005739">
    <property type="term" value="C:mitochondrion"/>
    <property type="evidence" value="ECO:0007669"/>
    <property type="project" value="TreeGrafter"/>
</dbReference>
<accession>A0AAD3SQX8</accession>
<evidence type="ECO:0000313" key="7">
    <source>
        <dbReference type="EMBL" id="GMH16398.1"/>
    </source>
</evidence>
<evidence type="ECO:0000259" key="6">
    <source>
        <dbReference type="PROSITE" id="PS51471"/>
    </source>
</evidence>
<keyword evidence="4" id="KW-0408">Iron</keyword>
<sequence length="701" mass="79419">MHGTPDQRSKEIHNLGEACQHWGFFMVVNHGVPEGIMKEMIDGCKGFFDLTAEEKREFLGKDVLDPIRCGTSFNVSVEKVHFWRDFLKVTVHPQFHFPHKPFGFREVASEYCARISQVARGLFGGISKSLGFEESYVEKALNLDSGLQILVANLYPPCPQPELAMGMPPHSDLGLLTLVIQNELSGLEVYHNGRWIKINPIPNSLLVNIADSMEIFSNGRYKSNLHRAVVNSTATRISLAIANGPSLDTVVGPAAGLIDEESHPALYMPMKYRDYMKLHQGNHLDGKSCLDRAVARGRKYRKQTMAARSIFFSIRRWNTSCSSNVFYLLPCTNTFSVKSLCSEALRSETLGESLSSSGNDDLKSRIFRLRLPKRSATNVIQKWVDEGNQIAVSELRHISRELRKLHRYKHALEISEWIVAHDESKLSDSDYAVRIDLMTKVFGIDTAERYFEGLPHSVKTNETYTALLHSYAGAKLTDKAEKFYERMKDSGLPFNAIIYNEMMTLYMSVGQVEKVSSVVNELKRQKVSPDLFTYNLWISSFAATLNIDGVQRILDEMIGDPSFNEDWLRYRNLVSIYLTIGQLENSGSSSLVQDESGNTQRKSITYDLLIILHAGLGNKDKIDQIWKSLRMTKQKMANRNYVCIVSSYLILGQMKAAEEVIDQWKQSTTAVFDNLFCNRLMDAFAEAGLLETTDNFRTLLK</sequence>
<dbReference type="Pfam" id="PF03171">
    <property type="entry name" value="2OG-FeII_Oxy"/>
    <property type="match status" value="1"/>
</dbReference>
<evidence type="ECO:0000256" key="2">
    <source>
        <dbReference type="ARBA" id="ARBA00022723"/>
    </source>
</evidence>
<evidence type="ECO:0000313" key="8">
    <source>
        <dbReference type="Proteomes" id="UP001279734"/>
    </source>
</evidence>
<dbReference type="SUPFAM" id="SSF51197">
    <property type="entry name" value="Clavaminate synthase-like"/>
    <property type="match status" value="1"/>
</dbReference>
<evidence type="ECO:0000256" key="4">
    <source>
        <dbReference type="ARBA" id="ARBA00023004"/>
    </source>
</evidence>
<dbReference type="AlphaFoldDB" id="A0AAD3SQX8"/>
<keyword evidence="8" id="KW-1185">Reference proteome</keyword>
<dbReference type="NCBIfam" id="TIGR00756">
    <property type="entry name" value="PPR"/>
    <property type="match status" value="2"/>
</dbReference>
<dbReference type="Pfam" id="PF13041">
    <property type="entry name" value="PPR_2"/>
    <property type="match status" value="1"/>
</dbReference>
<keyword evidence="2" id="KW-0479">Metal-binding</keyword>
<dbReference type="InterPro" id="IPR005123">
    <property type="entry name" value="Oxoglu/Fe-dep_dioxygenase_dom"/>
</dbReference>
<dbReference type="InterPro" id="IPR027443">
    <property type="entry name" value="IPNS-like_sf"/>
</dbReference>
<dbReference type="InterPro" id="IPR044861">
    <property type="entry name" value="IPNS-like_FE2OG_OXY"/>
</dbReference>
<comment type="caution">
    <text evidence="7">The sequence shown here is derived from an EMBL/GenBank/DDBJ whole genome shotgun (WGS) entry which is preliminary data.</text>
</comment>
<dbReference type="InterPro" id="IPR026992">
    <property type="entry name" value="DIOX_N"/>
</dbReference>
<protein>
    <recommendedName>
        <fullName evidence="6">Fe2OG dioxygenase domain-containing protein</fullName>
    </recommendedName>
</protein>
<gene>
    <name evidence="7" type="ORF">Nepgr_018239</name>
</gene>
<name>A0AAD3SQX8_NEPGR</name>
<feature type="repeat" description="PPR" evidence="5">
    <location>
        <begin position="495"/>
        <end position="529"/>
    </location>
</feature>
<dbReference type="PROSITE" id="PS51471">
    <property type="entry name" value="FE2OG_OXY"/>
    <property type="match status" value="1"/>
</dbReference>
<dbReference type="Pfam" id="PF14226">
    <property type="entry name" value="DIOX_N"/>
    <property type="match status" value="1"/>
</dbReference>
<keyword evidence="3" id="KW-0677">Repeat</keyword>
<dbReference type="Pfam" id="PF01535">
    <property type="entry name" value="PPR"/>
    <property type="match status" value="1"/>
</dbReference>
<organism evidence="7 8">
    <name type="scientific">Nepenthes gracilis</name>
    <name type="common">Slender pitcher plant</name>
    <dbReference type="NCBI Taxonomy" id="150966"/>
    <lineage>
        <taxon>Eukaryota</taxon>
        <taxon>Viridiplantae</taxon>
        <taxon>Streptophyta</taxon>
        <taxon>Embryophyta</taxon>
        <taxon>Tracheophyta</taxon>
        <taxon>Spermatophyta</taxon>
        <taxon>Magnoliopsida</taxon>
        <taxon>eudicotyledons</taxon>
        <taxon>Gunneridae</taxon>
        <taxon>Pentapetalae</taxon>
        <taxon>Caryophyllales</taxon>
        <taxon>Nepenthaceae</taxon>
        <taxon>Nepenthes</taxon>
    </lineage>
</organism>
<evidence type="ECO:0000256" key="3">
    <source>
        <dbReference type="ARBA" id="ARBA00022737"/>
    </source>
</evidence>
<dbReference type="GO" id="GO:0046872">
    <property type="term" value="F:metal ion binding"/>
    <property type="evidence" value="ECO:0007669"/>
    <property type="project" value="UniProtKB-KW"/>
</dbReference>
<evidence type="ECO:0000256" key="1">
    <source>
        <dbReference type="ARBA" id="ARBA00007626"/>
    </source>
</evidence>
<dbReference type="InterPro" id="IPR011990">
    <property type="entry name" value="TPR-like_helical_dom_sf"/>
</dbReference>
<dbReference type="PROSITE" id="PS51375">
    <property type="entry name" value="PPR"/>
    <property type="match status" value="2"/>
</dbReference>
<dbReference type="PANTHER" id="PTHR45717:SF4">
    <property type="entry name" value="OS04G0450200 PROTEIN"/>
    <property type="match status" value="1"/>
</dbReference>
<dbReference type="FunFam" id="1.25.40.10:FF:001248">
    <property type="entry name" value="Pentatricopeptide repeat-containing protein At5g09450, mitochondrial"/>
    <property type="match status" value="1"/>
</dbReference>
<dbReference type="Gene3D" id="1.25.40.10">
    <property type="entry name" value="Tetratricopeptide repeat domain"/>
    <property type="match status" value="1"/>
</dbReference>
<dbReference type="InterPro" id="IPR002885">
    <property type="entry name" value="PPR_rpt"/>
</dbReference>